<proteinExistence type="predicted"/>
<accession>A0ABY2W3D4</accession>
<comment type="caution">
    <text evidence="1">The sequence shown here is derived from an EMBL/GenBank/DDBJ whole genome shotgun (WGS) entry which is preliminary data.</text>
</comment>
<sequence>VKKGEGLLRQPKRIRFQYIHQTATAKKTISKLCALLSVSKAGYYKWLKQSLNTVTGRNEFLLQFLIKRSNEEHCIPGYRKLWEAAIADGHDCSKGRVQRLLQSVGYR</sequence>
<feature type="non-terminal residue" evidence="1">
    <location>
        <position position="107"/>
    </location>
</feature>
<protein>
    <submittedName>
        <fullName evidence="1">IS3 family transposase</fullName>
    </submittedName>
</protein>
<reference evidence="1 2" key="1">
    <citation type="submission" date="2017-12" db="EMBL/GenBank/DDBJ databases">
        <authorList>
            <person name="Paulsen S."/>
            <person name="Gram L.K."/>
        </authorList>
    </citation>
    <scope>NUCLEOTIDE SEQUENCE [LARGE SCALE GENOMIC DNA]</scope>
    <source>
        <strain evidence="1 2">S2233</strain>
    </source>
</reference>
<name>A0ABY2W3D4_9GAMM</name>
<gene>
    <name evidence="1" type="ORF">CWB97_22820</name>
</gene>
<evidence type="ECO:0000313" key="1">
    <source>
        <dbReference type="EMBL" id="TMP36332.1"/>
    </source>
</evidence>
<reference evidence="2" key="2">
    <citation type="submission" date="2019-06" db="EMBL/GenBank/DDBJ databases">
        <title>Co-occurence of chitin degradation, pigmentation and bioactivity in marine Pseudoalteromonas.</title>
        <authorList>
            <person name="Sonnenschein E.C."/>
            <person name="Bech P.K."/>
        </authorList>
    </citation>
    <scope>NUCLEOTIDE SEQUENCE [LARGE SCALE GENOMIC DNA]</scope>
    <source>
        <strain evidence="2">S2233</strain>
    </source>
</reference>
<dbReference type="Proteomes" id="UP000305730">
    <property type="component" value="Unassembled WGS sequence"/>
</dbReference>
<keyword evidence="2" id="KW-1185">Reference proteome</keyword>
<organism evidence="1 2">
    <name type="scientific">Pseudoalteromonas citrea</name>
    <dbReference type="NCBI Taxonomy" id="43655"/>
    <lineage>
        <taxon>Bacteria</taxon>
        <taxon>Pseudomonadati</taxon>
        <taxon>Pseudomonadota</taxon>
        <taxon>Gammaproteobacteria</taxon>
        <taxon>Alteromonadales</taxon>
        <taxon>Pseudoalteromonadaceae</taxon>
        <taxon>Pseudoalteromonas</taxon>
    </lineage>
</organism>
<feature type="non-terminal residue" evidence="1">
    <location>
        <position position="1"/>
    </location>
</feature>
<evidence type="ECO:0000313" key="2">
    <source>
        <dbReference type="Proteomes" id="UP000305730"/>
    </source>
</evidence>
<dbReference type="EMBL" id="PNCK01000199">
    <property type="protein sequence ID" value="TMP36332.1"/>
    <property type="molecule type" value="Genomic_DNA"/>
</dbReference>